<dbReference type="SUPFAM" id="SSF56219">
    <property type="entry name" value="DNase I-like"/>
    <property type="match status" value="1"/>
</dbReference>
<organism evidence="2 3">
    <name type="scientific">Leeuwenhoekiella polynyae</name>
    <dbReference type="NCBI Taxonomy" id="1550906"/>
    <lineage>
        <taxon>Bacteria</taxon>
        <taxon>Pseudomonadati</taxon>
        <taxon>Bacteroidota</taxon>
        <taxon>Flavobacteriia</taxon>
        <taxon>Flavobacteriales</taxon>
        <taxon>Flavobacteriaceae</taxon>
        <taxon>Leeuwenhoekiella</taxon>
    </lineage>
</organism>
<reference evidence="2 3" key="1">
    <citation type="submission" date="2018-07" db="EMBL/GenBank/DDBJ databases">
        <title>Leeuwenhoekiella genomics.</title>
        <authorList>
            <person name="Tahon G."/>
            <person name="Willems A."/>
        </authorList>
    </citation>
    <scope>NUCLEOTIDE SEQUENCE [LARGE SCALE GENOMIC DNA]</scope>
    <source>
        <strain evidence="2 3">LMG 29608</strain>
    </source>
</reference>
<evidence type="ECO:0000313" key="2">
    <source>
        <dbReference type="EMBL" id="RXG20908.1"/>
    </source>
</evidence>
<proteinExistence type="predicted"/>
<feature type="domain" description="Endonuclease/exonuclease/phosphatase" evidence="1">
    <location>
        <begin position="32"/>
        <end position="347"/>
    </location>
</feature>
<evidence type="ECO:0000313" key="3">
    <source>
        <dbReference type="Proteomes" id="UP000289859"/>
    </source>
</evidence>
<dbReference type="InterPro" id="IPR005135">
    <property type="entry name" value="Endo/exonuclease/phosphatase"/>
</dbReference>
<keyword evidence="3" id="KW-1185">Reference proteome</keyword>
<dbReference type="EMBL" id="QOVK01000009">
    <property type="protein sequence ID" value="RXG20908.1"/>
    <property type="molecule type" value="Genomic_DNA"/>
</dbReference>
<dbReference type="GO" id="GO:0003824">
    <property type="term" value="F:catalytic activity"/>
    <property type="evidence" value="ECO:0007669"/>
    <property type="project" value="InterPro"/>
</dbReference>
<dbReference type="PANTHER" id="PTHR42834">
    <property type="entry name" value="ENDONUCLEASE/EXONUCLEASE/PHOSPHATASE FAMILY PROTEIN (AFU_ORTHOLOGUE AFUA_3G09210)"/>
    <property type="match status" value="1"/>
</dbReference>
<dbReference type="InterPro" id="IPR036691">
    <property type="entry name" value="Endo/exonu/phosph_ase_sf"/>
</dbReference>
<sequence length="354" mass="40352">MLKTRLSVLIVFILNPNLWVFSQEHEDYQLVTVAFYNLENLFDTENDPITFDDDRTPEGKDRWTEAVYADKLSKMAEVIAQIGPPEAENGPAVLGVAEIENRKVLEDLVSQPVLQKTDYGIVHYDSPDRRGIDVGLLYDKMVFQPISSKAYELELFDPERENKRIYTRDQLLVSGNLVGERVHIIVNHWPSRSGGEARSQARRVAAAVLNRKIIDSILSQEPYAKIITMGDLNDDPKNKSVKKGLKAKAKLKHVGLKDVYNPMEALAKQGLGTLAYRDSWNLFDQILLSAAWLKKDYDSFQYYKAGIFNKRFLQTPSGAYKDYPFRSFANGSYTGGYSDHFPVYVCLIREHNTN</sequence>
<evidence type="ECO:0000259" key="1">
    <source>
        <dbReference type="Pfam" id="PF19580"/>
    </source>
</evidence>
<dbReference type="Proteomes" id="UP000289859">
    <property type="component" value="Unassembled WGS sequence"/>
</dbReference>
<gene>
    <name evidence="2" type="ORF">DSM02_2279</name>
</gene>
<dbReference type="RefSeq" id="WP_164918294.1">
    <property type="nucleotide sequence ID" value="NZ_JBHUOO010000007.1"/>
</dbReference>
<protein>
    <recommendedName>
        <fullName evidence="1">Endonuclease/exonuclease/phosphatase domain-containing protein</fullName>
    </recommendedName>
</protein>
<comment type="caution">
    <text evidence="2">The sequence shown here is derived from an EMBL/GenBank/DDBJ whole genome shotgun (WGS) entry which is preliminary data.</text>
</comment>
<dbReference type="Pfam" id="PF19580">
    <property type="entry name" value="Exo_endo_phos_3"/>
    <property type="match status" value="1"/>
</dbReference>
<accession>A0A4Q0P4A3</accession>
<dbReference type="AlphaFoldDB" id="A0A4Q0P4A3"/>
<dbReference type="PANTHER" id="PTHR42834:SF1">
    <property type="entry name" value="ENDONUCLEASE_EXONUCLEASE_PHOSPHATASE FAMILY PROTEIN (AFU_ORTHOLOGUE AFUA_3G09210)"/>
    <property type="match status" value="1"/>
</dbReference>
<dbReference type="Gene3D" id="3.60.10.10">
    <property type="entry name" value="Endonuclease/exonuclease/phosphatase"/>
    <property type="match status" value="1"/>
</dbReference>
<name>A0A4Q0P4A3_9FLAO</name>